<dbReference type="InterPro" id="IPR016024">
    <property type="entry name" value="ARM-type_fold"/>
</dbReference>
<dbReference type="InterPro" id="IPR002553">
    <property type="entry name" value="Clathrin/coatomer_adapt-like_N"/>
</dbReference>
<proteinExistence type="inferred from homology"/>
<evidence type="ECO:0000313" key="9">
    <source>
        <dbReference type="EMBL" id="KIK16613.1"/>
    </source>
</evidence>
<keyword evidence="3" id="KW-0813">Transport</keyword>
<dbReference type="PANTHER" id="PTHR22781">
    <property type="entry name" value="DELTA ADAPTIN-RELATED"/>
    <property type="match status" value="1"/>
</dbReference>
<gene>
    <name evidence="9" type="ORF">PISMIDRAFT_15689</name>
</gene>
<dbReference type="EMBL" id="KN833851">
    <property type="protein sequence ID" value="KIK16613.1"/>
    <property type="molecule type" value="Genomic_DNA"/>
</dbReference>
<dbReference type="Proteomes" id="UP000054018">
    <property type="component" value="Unassembled WGS sequence"/>
</dbReference>
<feature type="region of interest" description="Disordered" evidence="7">
    <location>
        <begin position="1133"/>
        <end position="1159"/>
    </location>
</feature>
<keyword evidence="6" id="KW-0472">Membrane</keyword>
<evidence type="ECO:0000256" key="2">
    <source>
        <dbReference type="ARBA" id="ARBA00006613"/>
    </source>
</evidence>
<reference evidence="10" key="2">
    <citation type="submission" date="2015-01" db="EMBL/GenBank/DDBJ databases">
        <title>Evolutionary Origins and Diversification of the Mycorrhizal Mutualists.</title>
        <authorList>
            <consortium name="DOE Joint Genome Institute"/>
            <consortium name="Mycorrhizal Genomics Consortium"/>
            <person name="Kohler A."/>
            <person name="Kuo A."/>
            <person name="Nagy L.G."/>
            <person name="Floudas D."/>
            <person name="Copeland A."/>
            <person name="Barry K.W."/>
            <person name="Cichocki N."/>
            <person name="Veneault-Fourrey C."/>
            <person name="LaButti K."/>
            <person name="Lindquist E.A."/>
            <person name="Lipzen A."/>
            <person name="Lundell T."/>
            <person name="Morin E."/>
            <person name="Murat C."/>
            <person name="Riley R."/>
            <person name="Ohm R."/>
            <person name="Sun H."/>
            <person name="Tunlid A."/>
            <person name="Henrissat B."/>
            <person name="Grigoriev I.V."/>
            <person name="Hibbett D.S."/>
            <person name="Martin F."/>
        </authorList>
    </citation>
    <scope>NUCLEOTIDE SEQUENCE [LARGE SCALE GENOMIC DNA]</scope>
    <source>
        <strain evidence="10">441</strain>
    </source>
</reference>
<dbReference type="InterPro" id="IPR011989">
    <property type="entry name" value="ARM-like"/>
</dbReference>
<feature type="compositionally biased region" description="Polar residues" evidence="7">
    <location>
        <begin position="1472"/>
        <end position="1487"/>
    </location>
</feature>
<evidence type="ECO:0000256" key="1">
    <source>
        <dbReference type="ARBA" id="ARBA00004308"/>
    </source>
</evidence>
<feature type="domain" description="Clathrin/coatomer adaptor adaptin-like N-terminal" evidence="8">
    <location>
        <begin position="1"/>
        <end position="56"/>
    </location>
</feature>
<dbReference type="STRING" id="765257.A0A0C9Z9M8"/>
<organism evidence="9 10">
    <name type="scientific">Pisolithus microcarpus 441</name>
    <dbReference type="NCBI Taxonomy" id="765257"/>
    <lineage>
        <taxon>Eukaryota</taxon>
        <taxon>Fungi</taxon>
        <taxon>Dikarya</taxon>
        <taxon>Basidiomycota</taxon>
        <taxon>Agaricomycotina</taxon>
        <taxon>Agaricomycetes</taxon>
        <taxon>Agaricomycetidae</taxon>
        <taxon>Boletales</taxon>
        <taxon>Sclerodermatineae</taxon>
        <taxon>Pisolithaceae</taxon>
        <taxon>Pisolithus</taxon>
    </lineage>
</organism>
<comment type="similarity">
    <text evidence="2">Belongs to the adaptor complexes large subunit family.</text>
</comment>
<dbReference type="GO" id="GO:0010008">
    <property type="term" value="C:endosome membrane"/>
    <property type="evidence" value="ECO:0007669"/>
    <property type="project" value="TreeGrafter"/>
</dbReference>
<dbReference type="OrthoDB" id="2672326at2759"/>
<dbReference type="InterPro" id="IPR017105">
    <property type="entry name" value="AP3_complex_dsu"/>
</dbReference>
<comment type="subcellular location">
    <subcellularLocation>
        <location evidence="1">Endomembrane system</location>
    </subcellularLocation>
</comment>
<dbReference type="SUPFAM" id="SSF48371">
    <property type="entry name" value="ARM repeat"/>
    <property type="match status" value="1"/>
</dbReference>
<dbReference type="Gene3D" id="1.25.10.10">
    <property type="entry name" value="Leucine-rich Repeat Variant"/>
    <property type="match status" value="1"/>
</dbReference>
<dbReference type="GO" id="GO:0006896">
    <property type="term" value="P:Golgi to vacuole transport"/>
    <property type="evidence" value="ECO:0007669"/>
    <property type="project" value="TreeGrafter"/>
</dbReference>
<evidence type="ECO:0000256" key="3">
    <source>
        <dbReference type="ARBA" id="ARBA00022448"/>
    </source>
</evidence>
<name>A0A0C9Z9M8_9AGAM</name>
<feature type="region of interest" description="Disordered" evidence="7">
    <location>
        <begin position="1472"/>
        <end position="1521"/>
    </location>
</feature>
<evidence type="ECO:0000313" key="10">
    <source>
        <dbReference type="Proteomes" id="UP000054018"/>
    </source>
</evidence>
<dbReference type="Pfam" id="PF01602">
    <property type="entry name" value="Adaptin_N"/>
    <property type="match status" value="2"/>
</dbReference>
<keyword evidence="4" id="KW-0677">Repeat</keyword>
<reference evidence="9 10" key="1">
    <citation type="submission" date="2014-04" db="EMBL/GenBank/DDBJ databases">
        <authorList>
            <consortium name="DOE Joint Genome Institute"/>
            <person name="Kuo A."/>
            <person name="Kohler A."/>
            <person name="Costa M.D."/>
            <person name="Nagy L.G."/>
            <person name="Floudas D."/>
            <person name="Copeland A."/>
            <person name="Barry K.W."/>
            <person name="Cichocki N."/>
            <person name="Veneault-Fourrey C."/>
            <person name="LaButti K."/>
            <person name="Lindquist E.A."/>
            <person name="Lipzen A."/>
            <person name="Lundell T."/>
            <person name="Morin E."/>
            <person name="Murat C."/>
            <person name="Sun H."/>
            <person name="Tunlid A."/>
            <person name="Henrissat B."/>
            <person name="Grigoriev I.V."/>
            <person name="Hibbett D.S."/>
            <person name="Martin F."/>
            <person name="Nordberg H.P."/>
            <person name="Cantor M.N."/>
            <person name="Hua S.X."/>
        </authorList>
    </citation>
    <scope>NUCLEOTIDE SEQUENCE [LARGE SCALE GENOMIC DNA]</scope>
    <source>
        <strain evidence="9 10">441</strain>
    </source>
</reference>
<sequence>MLGYDMNWASFHIIELMSSSKIHLKVVRYLVAAQSFDEDTDVLMLTTNLIKKDLSSIPTEIGPEVFIMLNHSHPHIRKRAVLTLYRVREKYPEALPQGIIRLQEWVDDPDPGVVSAMVNVICELARRNPQDYLPLASRLFRLLTILSNNWMLIKLIKLFGSLSPYEPWLVKKLQPPITVLISAMTTISLLYKCVHTCIIGNMLWGPSGLSLAQTCVSKLANRNHRCFKYIALLALVKIVPTHVDLVAEHQDVILASVDDDDISIRQQAQPAIHHSTTPLPSRAATNFNTICRPILSQRVVPSIPLKAPSAPSHSPAYRLVLSQHIISMCSDSMYDNVTDSEWDLSVLIDLTYISGIDVSAQIRNQLVNVVGRVRAVRAYAVKLMVKLLSVEMLLVHAGEPRSCLEVLWAAAWIYGEYCSELLMPEELLPYLLHSEVANLDLHTVAVDLQAATKVFGYWSTEAAQQWMDDLLDKVKGAVDSVMERTTGGFCIKPAYRGTGMGSEHPPDLTTSLYFWTVSPVVFLAGFWSTITLLMSSKETRGRDTTSGTPVPPIGLHLDAKEVVVFKALDPKVQERWRIQTQVKHALLGYAILDLVDYADSLVFGTWNPRLLQSKQVHHLLASFHADGLERFDLNTVIPIVIPKSNVEEASLTQDPSDPSKLSEMKLRLQTSLPGAQIKCAGGRHRVEALKLYLADIKAHVDQLTVERDNIAGTAEDELTEEDVHRHNNVLPDQIKRLGGIQQYGGQWMVAVYDEDLILKDGLELAQYLSRNETKHVYMETDEERVIMEIQYMATLNLQKRAARLVELRSSTGIRKKANKLVAILNSNPAFHAVEQLVQHGGHFMEMPEMNVRWLHSHLCGPYGGLLCAAIGVMAERLDICFGSCDLSHDEVDKLLNLRDTEDVDSIFQSTYTKLCEARQAGVAVKMRALLQSTSLLQIIDDAWKSHMSKHVLNTFMCMDEEEYVLPYEAFVSTAYDNIVCYVKTEEAQKEVPAHLRPLLDGFAAKFRFVCLNHTSPFYGLPILTQAPLRALASHFGRIQEALKEISRWFEPLVDYMVALSKSGTAPSYTQAAVDALRNHDRIKSDAPVRELLLQCILQNYGACLDVEIQLGSVSHTNRITSAKELAPLFPEKSLPVKSLPAPPSTGDASDAPTNLTPKLRPRKQPVAITQGNDMATQAELIRLRTHAAQLVKAMQSAVKPKDPLPLSAHMYRKTDGIHLVHRTSWGWRSASINSRLREFQNVAGSAVLEWGIIEEYRPQLLQEGSGAHYIRSRLIQLLRPWLKSAFFSNKQKNAEFSFADQVAHAPTSKEPSFQVAEVLPLLQSSLTLKSDTVMIQNLVKAVERCPLAWEDPDNEGDTKSPPLHSDVDDALRQLVKALEGNVFKRRACSDIMEEPSLPVIFRGTGDMMIIPKGKHNTKLLPQQPRRQAQDLSETYTDKENAGATNFASLNNEHPTVTPSDFAHANMVKSGVHQTMNPDTLDTPSSNCKEGPPSVISSTKRKAPDGVNGSKLLPFRRSDRNL</sequence>
<keyword evidence="5" id="KW-0653">Protein transport</keyword>
<evidence type="ECO:0000256" key="7">
    <source>
        <dbReference type="SAM" id="MobiDB-lite"/>
    </source>
</evidence>
<dbReference type="GO" id="GO:0030123">
    <property type="term" value="C:AP-3 adaptor complex"/>
    <property type="evidence" value="ECO:0007669"/>
    <property type="project" value="InterPro"/>
</dbReference>
<evidence type="ECO:0000256" key="5">
    <source>
        <dbReference type="ARBA" id="ARBA00022927"/>
    </source>
</evidence>
<keyword evidence="10" id="KW-1185">Reference proteome</keyword>
<dbReference type="GO" id="GO:0006623">
    <property type="term" value="P:protein targeting to vacuole"/>
    <property type="evidence" value="ECO:0007669"/>
    <property type="project" value="TreeGrafter"/>
</dbReference>
<accession>A0A0C9Z9M8</accession>
<dbReference type="PANTHER" id="PTHR22781:SF12">
    <property type="entry name" value="AP-3 COMPLEX SUBUNIT DELTA-1"/>
    <property type="match status" value="1"/>
</dbReference>
<evidence type="ECO:0000259" key="8">
    <source>
        <dbReference type="Pfam" id="PF01602"/>
    </source>
</evidence>
<feature type="domain" description="Clathrin/coatomer adaptor adaptin-like N-terminal" evidence="8">
    <location>
        <begin position="60"/>
        <end position="464"/>
    </location>
</feature>
<evidence type="ECO:0000256" key="4">
    <source>
        <dbReference type="ARBA" id="ARBA00022737"/>
    </source>
</evidence>
<protein>
    <recommendedName>
        <fullName evidence="8">Clathrin/coatomer adaptor adaptin-like N-terminal domain-containing protein</fullName>
    </recommendedName>
</protein>
<dbReference type="HOGENOM" id="CLU_247712_0_0_1"/>
<evidence type="ECO:0000256" key="6">
    <source>
        <dbReference type="ARBA" id="ARBA00023136"/>
    </source>
</evidence>